<keyword evidence="1" id="KW-0808">Transferase</keyword>
<evidence type="ECO:0000256" key="2">
    <source>
        <dbReference type="SAM" id="MobiDB-lite"/>
    </source>
</evidence>
<dbReference type="GO" id="GO:0006633">
    <property type="term" value="P:fatty acid biosynthetic process"/>
    <property type="evidence" value="ECO:0007669"/>
    <property type="project" value="TreeGrafter"/>
</dbReference>
<comment type="caution">
    <text evidence="4">The sequence shown here is derived from an EMBL/GenBank/DDBJ whole genome shotgun (WGS) entry which is preliminary data.</text>
</comment>
<sequence>MTGRQVVATGVGLAVDGLRGPADLLTPYQRHPGGFDPDTGLRGKRMRHRDRASRLASLAADAALDDAGLRSAEGAFLGTPTRTATVVSTNLGNLDSVCSFVTTIDEQSALALNSTELPNTSSNVTAGWLAIEHGLRAPNLTLSNGATSGLDALHWARTLIATGRADAAVVTGVEPDNEYVRRLHRDNDERSWPDAAAAVVLESADHAERRGARARLVLGPYQRATSADAALRAVLPAQSAAGQLLAEPALAADRPVLDLASWAGRQSGALGVLQCVAAAAGLDDPEGVAVAVSCQLPDAAVAAMAFHGPAPVRAH</sequence>
<dbReference type="GO" id="GO:0004315">
    <property type="term" value="F:3-oxoacyl-[acyl-carrier-protein] synthase activity"/>
    <property type="evidence" value="ECO:0007669"/>
    <property type="project" value="TreeGrafter"/>
</dbReference>
<feature type="region of interest" description="Disordered" evidence="2">
    <location>
        <begin position="27"/>
        <end position="46"/>
    </location>
</feature>
<evidence type="ECO:0000259" key="3">
    <source>
        <dbReference type="Pfam" id="PF00109"/>
    </source>
</evidence>
<accession>A0AAE3KEF0</accession>
<name>A0AAE3KEF0_9PSEU</name>
<organism evidence="4 5">
    <name type="scientific">Goodfellowiella coeruleoviolacea</name>
    <dbReference type="NCBI Taxonomy" id="334858"/>
    <lineage>
        <taxon>Bacteria</taxon>
        <taxon>Bacillati</taxon>
        <taxon>Actinomycetota</taxon>
        <taxon>Actinomycetes</taxon>
        <taxon>Pseudonocardiales</taxon>
        <taxon>Pseudonocardiaceae</taxon>
        <taxon>Goodfellowiella</taxon>
    </lineage>
</organism>
<dbReference type="InterPro" id="IPR000794">
    <property type="entry name" value="Beta-ketoacyl_synthase"/>
</dbReference>
<reference evidence="4" key="1">
    <citation type="submission" date="2022-06" db="EMBL/GenBank/DDBJ databases">
        <title>Genomic Encyclopedia of Archaeal and Bacterial Type Strains, Phase II (KMG-II): from individual species to whole genera.</title>
        <authorList>
            <person name="Goeker M."/>
        </authorList>
    </citation>
    <scope>NUCLEOTIDE SEQUENCE</scope>
    <source>
        <strain evidence="4">DSM 43935</strain>
    </source>
</reference>
<dbReference type="Pfam" id="PF00109">
    <property type="entry name" value="ketoacyl-synt"/>
    <property type="match status" value="1"/>
</dbReference>
<dbReference type="InterPro" id="IPR014030">
    <property type="entry name" value="Ketoacyl_synth_N"/>
</dbReference>
<evidence type="ECO:0000256" key="1">
    <source>
        <dbReference type="ARBA" id="ARBA00022679"/>
    </source>
</evidence>
<evidence type="ECO:0000313" key="5">
    <source>
        <dbReference type="Proteomes" id="UP001206128"/>
    </source>
</evidence>
<dbReference type="Proteomes" id="UP001206128">
    <property type="component" value="Unassembled WGS sequence"/>
</dbReference>
<gene>
    <name evidence="4" type="ORF">LX83_000134</name>
</gene>
<evidence type="ECO:0000313" key="4">
    <source>
        <dbReference type="EMBL" id="MCP2163294.1"/>
    </source>
</evidence>
<feature type="domain" description="Beta-ketoacyl synthase-like N-terminal" evidence="3">
    <location>
        <begin position="33"/>
        <end position="174"/>
    </location>
</feature>
<dbReference type="AlphaFoldDB" id="A0AAE3KEF0"/>
<dbReference type="EMBL" id="JAMTCK010000001">
    <property type="protein sequence ID" value="MCP2163294.1"/>
    <property type="molecule type" value="Genomic_DNA"/>
</dbReference>
<proteinExistence type="predicted"/>
<protein>
    <submittedName>
        <fullName evidence="4">3-oxoacyl-[acyl-carrier-protein] synthase II</fullName>
    </submittedName>
</protein>
<dbReference type="RefSeq" id="WP_253765794.1">
    <property type="nucleotide sequence ID" value="NZ_JAMTCK010000001.1"/>
</dbReference>
<dbReference type="SUPFAM" id="SSF53901">
    <property type="entry name" value="Thiolase-like"/>
    <property type="match status" value="1"/>
</dbReference>
<dbReference type="PANTHER" id="PTHR11712">
    <property type="entry name" value="POLYKETIDE SYNTHASE-RELATED"/>
    <property type="match status" value="1"/>
</dbReference>
<dbReference type="Gene3D" id="3.40.47.10">
    <property type="match status" value="1"/>
</dbReference>
<dbReference type="InterPro" id="IPR016039">
    <property type="entry name" value="Thiolase-like"/>
</dbReference>
<dbReference type="PANTHER" id="PTHR11712:SF336">
    <property type="entry name" value="3-OXOACYL-[ACYL-CARRIER-PROTEIN] SYNTHASE, MITOCHONDRIAL"/>
    <property type="match status" value="1"/>
</dbReference>
<dbReference type="GO" id="GO:0005829">
    <property type="term" value="C:cytosol"/>
    <property type="evidence" value="ECO:0007669"/>
    <property type="project" value="TreeGrafter"/>
</dbReference>
<keyword evidence="5" id="KW-1185">Reference proteome</keyword>